<accession>A0A921RCV9</accession>
<proteinExistence type="predicted"/>
<evidence type="ECO:0000313" key="3">
    <source>
        <dbReference type="Proteomes" id="UP000807115"/>
    </source>
</evidence>
<protein>
    <submittedName>
        <fullName evidence="2">Uncharacterized protein</fullName>
    </submittedName>
</protein>
<evidence type="ECO:0000256" key="1">
    <source>
        <dbReference type="SAM" id="MobiDB-lite"/>
    </source>
</evidence>
<organism evidence="2 3">
    <name type="scientific">Sorghum bicolor</name>
    <name type="common">Sorghum</name>
    <name type="synonym">Sorghum vulgare</name>
    <dbReference type="NCBI Taxonomy" id="4558"/>
    <lineage>
        <taxon>Eukaryota</taxon>
        <taxon>Viridiplantae</taxon>
        <taxon>Streptophyta</taxon>
        <taxon>Embryophyta</taxon>
        <taxon>Tracheophyta</taxon>
        <taxon>Spermatophyta</taxon>
        <taxon>Magnoliopsida</taxon>
        <taxon>Liliopsida</taxon>
        <taxon>Poales</taxon>
        <taxon>Poaceae</taxon>
        <taxon>PACMAD clade</taxon>
        <taxon>Panicoideae</taxon>
        <taxon>Andropogonodae</taxon>
        <taxon>Andropogoneae</taxon>
        <taxon>Sorghinae</taxon>
        <taxon>Sorghum</taxon>
    </lineage>
</organism>
<feature type="compositionally biased region" description="Basic and acidic residues" evidence="1">
    <location>
        <begin position="27"/>
        <end position="48"/>
    </location>
</feature>
<reference evidence="2" key="2">
    <citation type="submission" date="2020-10" db="EMBL/GenBank/DDBJ databases">
        <authorList>
            <person name="Cooper E.A."/>
            <person name="Brenton Z.W."/>
            <person name="Flinn B.S."/>
            <person name="Jenkins J."/>
            <person name="Shu S."/>
            <person name="Flowers D."/>
            <person name="Luo F."/>
            <person name="Wang Y."/>
            <person name="Xia P."/>
            <person name="Barry K."/>
            <person name="Daum C."/>
            <person name="Lipzen A."/>
            <person name="Yoshinaga Y."/>
            <person name="Schmutz J."/>
            <person name="Saski C."/>
            <person name="Vermerris W."/>
            <person name="Kresovich S."/>
        </authorList>
    </citation>
    <scope>NUCLEOTIDE SEQUENCE</scope>
</reference>
<dbReference type="AlphaFoldDB" id="A0A921RCV9"/>
<comment type="caution">
    <text evidence="2">The sequence shown here is derived from an EMBL/GenBank/DDBJ whole genome shotgun (WGS) entry which is preliminary data.</text>
</comment>
<name>A0A921RCV9_SORBI</name>
<sequence>MRRTGTGLEWTDEKISRPNLRLGADGEADRREASGTQRRGHEEADGRGAGRIKKGRLKFCLFISRYRLHGMLTNTHEKNCLQILV</sequence>
<reference evidence="2" key="1">
    <citation type="journal article" date="2019" name="BMC Genomics">
        <title>A new reference genome for Sorghum bicolor reveals high levels of sequence similarity between sweet and grain genotypes: implications for the genetics of sugar metabolism.</title>
        <authorList>
            <person name="Cooper E.A."/>
            <person name="Brenton Z.W."/>
            <person name="Flinn B.S."/>
            <person name="Jenkins J."/>
            <person name="Shu S."/>
            <person name="Flowers D."/>
            <person name="Luo F."/>
            <person name="Wang Y."/>
            <person name="Xia P."/>
            <person name="Barry K."/>
            <person name="Daum C."/>
            <person name="Lipzen A."/>
            <person name="Yoshinaga Y."/>
            <person name="Schmutz J."/>
            <person name="Saski C."/>
            <person name="Vermerris W."/>
            <person name="Kresovich S."/>
        </authorList>
    </citation>
    <scope>NUCLEOTIDE SEQUENCE</scope>
</reference>
<dbReference type="Proteomes" id="UP000807115">
    <property type="component" value="Chromosome 3"/>
</dbReference>
<gene>
    <name evidence="2" type="ORF">BDA96_03G148500</name>
</gene>
<feature type="region of interest" description="Disordered" evidence="1">
    <location>
        <begin position="1"/>
        <end position="49"/>
    </location>
</feature>
<evidence type="ECO:0000313" key="2">
    <source>
        <dbReference type="EMBL" id="KAG0537439.1"/>
    </source>
</evidence>
<dbReference type="EMBL" id="CM027682">
    <property type="protein sequence ID" value="KAG0537439.1"/>
    <property type="molecule type" value="Genomic_DNA"/>
</dbReference>